<dbReference type="AlphaFoldDB" id="A0A154BR14"/>
<gene>
    <name evidence="3" type="ORF">AXX12_08500</name>
</gene>
<dbReference type="STRING" id="1794912.AXX12_08500"/>
<comment type="caution">
    <text evidence="3">The sequence shown here is derived from an EMBL/GenBank/DDBJ whole genome shotgun (WGS) entry which is preliminary data.</text>
</comment>
<evidence type="ECO:0000259" key="2">
    <source>
        <dbReference type="PROSITE" id="PS51272"/>
    </source>
</evidence>
<dbReference type="InterPro" id="IPR001119">
    <property type="entry name" value="SLH_dom"/>
</dbReference>
<feature type="chain" id="PRO_5038377073" description="SLH domain-containing protein" evidence="1">
    <location>
        <begin position="24"/>
        <end position="452"/>
    </location>
</feature>
<evidence type="ECO:0000313" key="4">
    <source>
        <dbReference type="Proteomes" id="UP000076268"/>
    </source>
</evidence>
<dbReference type="PROSITE" id="PS51272">
    <property type="entry name" value="SLH"/>
    <property type="match status" value="1"/>
</dbReference>
<protein>
    <recommendedName>
        <fullName evidence="2">SLH domain-containing protein</fullName>
    </recommendedName>
</protein>
<name>A0A154BR14_ANASB</name>
<dbReference type="OrthoDB" id="1672837at2"/>
<evidence type="ECO:0000313" key="3">
    <source>
        <dbReference type="EMBL" id="KYZ76463.1"/>
    </source>
</evidence>
<keyword evidence="1" id="KW-0732">Signal</keyword>
<sequence length="452" mass="49947">MRRTLLAGFLVAFLFMCVLPVSANPSSAFSTLSPAHWSYDSMKELIQSGLVAGDVDRFKQGKTLSRYEMAILVANGNTRIADATAEQKQILAKLTTEFAPELDKLGVAPKAPPAAKKLNIMIEQRLQYNYTSLGKTDGGKWPAGNVVDQDQFSERLRVYLDAPLGDQWHFNARFYQQKLNWGADTNNSSGGDTNGRFDRYYVTGKDILGGNLEVGKNFLYPGKGTFFGNMGDIDGIIYTAKMDKLKFRGAYAKLDFVTNGSAPAGALHLAEVSYKPTPTSDLGAYVLSHELSPGNKDIDLFSVNGAVQLSDKFSLSYEWARNNADGAAYHGKSGYIVALQSRYQNTWRMPPIYDGAVNPFKKGDSAWAISYRHMPAGVSGQFNRGANSIAPLSTDSLGGYQNNLNNVNAWRADYYCVPWNNVAWAVVYDRSKEIDNKFTNNSIQTAFIFLFK</sequence>
<dbReference type="Proteomes" id="UP000076268">
    <property type="component" value="Unassembled WGS sequence"/>
</dbReference>
<organism evidence="3 4">
    <name type="scientific">Anaerosporomusa subterranea</name>
    <dbReference type="NCBI Taxonomy" id="1794912"/>
    <lineage>
        <taxon>Bacteria</taxon>
        <taxon>Bacillati</taxon>
        <taxon>Bacillota</taxon>
        <taxon>Negativicutes</taxon>
        <taxon>Acetonemataceae</taxon>
        <taxon>Anaerosporomusa</taxon>
    </lineage>
</organism>
<accession>A0A154BR14</accession>
<feature type="domain" description="SLH" evidence="2">
    <location>
        <begin position="25"/>
        <end position="87"/>
    </location>
</feature>
<feature type="signal peptide" evidence="1">
    <location>
        <begin position="1"/>
        <end position="23"/>
    </location>
</feature>
<dbReference type="RefSeq" id="WP_066241982.1">
    <property type="nucleotide sequence ID" value="NZ_LSGP01000017.1"/>
</dbReference>
<proteinExistence type="predicted"/>
<dbReference type="EMBL" id="LSGP01000017">
    <property type="protein sequence ID" value="KYZ76463.1"/>
    <property type="molecule type" value="Genomic_DNA"/>
</dbReference>
<evidence type="ECO:0000256" key="1">
    <source>
        <dbReference type="SAM" id="SignalP"/>
    </source>
</evidence>
<reference evidence="3 4" key="1">
    <citation type="submission" date="2016-02" db="EMBL/GenBank/DDBJ databases">
        <title>Anaerosporomusa subterraneum gen. nov., sp. nov., a spore-forming obligate anaerobe isolated from saprolite.</title>
        <authorList>
            <person name="Choi J.K."/>
            <person name="Shah M."/>
            <person name="Yee N."/>
        </authorList>
    </citation>
    <scope>NUCLEOTIDE SEQUENCE [LARGE SCALE GENOMIC DNA]</scope>
    <source>
        <strain evidence="3 4">RU4</strain>
    </source>
</reference>
<keyword evidence="4" id="KW-1185">Reference proteome</keyword>